<evidence type="ECO:0000256" key="1">
    <source>
        <dbReference type="SAM" id="MobiDB-lite"/>
    </source>
</evidence>
<dbReference type="EMBL" id="CACTIH010000173">
    <property type="protein sequence ID" value="CAA2956084.1"/>
    <property type="molecule type" value="Genomic_DNA"/>
</dbReference>
<feature type="compositionally biased region" description="Basic and acidic residues" evidence="1">
    <location>
        <begin position="195"/>
        <end position="210"/>
    </location>
</feature>
<dbReference type="Pfam" id="PF07816">
    <property type="entry name" value="DUF1645"/>
    <property type="match status" value="1"/>
</dbReference>
<organism evidence="2 3">
    <name type="scientific">Olea europaea subsp. europaea</name>
    <dbReference type="NCBI Taxonomy" id="158383"/>
    <lineage>
        <taxon>Eukaryota</taxon>
        <taxon>Viridiplantae</taxon>
        <taxon>Streptophyta</taxon>
        <taxon>Embryophyta</taxon>
        <taxon>Tracheophyta</taxon>
        <taxon>Spermatophyta</taxon>
        <taxon>Magnoliopsida</taxon>
        <taxon>eudicotyledons</taxon>
        <taxon>Gunneridae</taxon>
        <taxon>Pentapetalae</taxon>
        <taxon>asterids</taxon>
        <taxon>lamiids</taxon>
        <taxon>Lamiales</taxon>
        <taxon>Oleaceae</taxon>
        <taxon>Oleeae</taxon>
        <taxon>Olea</taxon>
    </lineage>
</organism>
<protein>
    <submittedName>
        <fullName evidence="2">Uncharacterized protein</fullName>
    </submittedName>
</protein>
<dbReference type="Proteomes" id="UP000594638">
    <property type="component" value="Unassembled WGS sequence"/>
</dbReference>
<dbReference type="PANTHER" id="PTHR33095:SF127">
    <property type="entry name" value="OS05G0578100 PROTEIN"/>
    <property type="match status" value="1"/>
</dbReference>
<dbReference type="OrthoDB" id="1111059at2759"/>
<accession>A0A8S0PRB6</accession>
<comment type="caution">
    <text evidence="2">The sequence shown here is derived from an EMBL/GenBank/DDBJ whole genome shotgun (WGS) entry which is preliminary data.</text>
</comment>
<reference evidence="2 3" key="1">
    <citation type="submission" date="2019-12" db="EMBL/GenBank/DDBJ databases">
        <authorList>
            <person name="Alioto T."/>
            <person name="Alioto T."/>
            <person name="Gomez Garrido J."/>
        </authorList>
    </citation>
    <scope>NUCLEOTIDE SEQUENCE [LARGE SCALE GENOMIC DNA]</scope>
</reference>
<sequence length="280" mass="31325">MQTGQGVSISPSFNSYSNSKLVEIAARVVEEFNEEESNFDEFYEEFYHKNEENYEARSKDVGKNDIDCDCDGGDDEDEEFEFAFVTSDSEFSSSISADEIFYNGQIRSVFPVLNRELLIRNSDSSSKAAPIRLPLRKLFMESETTSSSSSEMDDLAGVHEETYCTRRPKSSSPPPKDTEEGKCKKSNSTGSTKRCTFEDLLNRSHSDGDHGTLVISTPSKQMENDTTKKGVQTPVVGVGKVKVAAIQYGRNGGDRRRSYLPYRKDLVGLFANVNWLSRNA</sequence>
<dbReference type="Gramene" id="OE9A051820T1">
    <property type="protein sequence ID" value="OE9A051820C1"/>
    <property type="gene ID" value="OE9A051820"/>
</dbReference>
<dbReference type="AlphaFoldDB" id="A0A8S0PRB6"/>
<evidence type="ECO:0000313" key="2">
    <source>
        <dbReference type="EMBL" id="CAA2956084.1"/>
    </source>
</evidence>
<dbReference type="InterPro" id="IPR012442">
    <property type="entry name" value="DUF1645_plant"/>
</dbReference>
<name>A0A8S0PRB6_OLEEU</name>
<dbReference type="PANTHER" id="PTHR33095">
    <property type="entry name" value="OS07G0619500 PROTEIN"/>
    <property type="match status" value="1"/>
</dbReference>
<feature type="region of interest" description="Disordered" evidence="1">
    <location>
        <begin position="161"/>
        <end position="228"/>
    </location>
</feature>
<gene>
    <name evidence="2" type="ORF">OLEA9_A051820</name>
</gene>
<evidence type="ECO:0000313" key="3">
    <source>
        <dbReference type="Proteomes" id="UP000594638"/>
    </source>
</evidence>
<proteinExistence type="predicted"/>
<keyword evidence="3" id="KW-1185">Reference proteome</keyword>